<accession>A0A150NAK0</accession>
<reference evidence="1 2" key="1">
    <citation type="submission" date="2016-01" db="EMBL/GenBank/DDBJ databases">
        <title>Draft Genome Sequences of Seven Thermophilic Sporeformers Isolated from Foods.</title>
        <authorList>
            <person name="Berendsen E.M."/>
            <person name="Wells-Bennik M.H."/>
            <person name="Krawcyk A.O."/>
            <person name="De Jong A."/>
            <person name="Holsappel S."/>
            <person name="Eijlander R.T."/>
            <person name="Kuipers O.P."/>
        </authorList>
    </citation>
    <scope>NUCLEOTIDE SEQUENCE [LARGE SCALE GENOMIC DNA]</scope>
    <source>
        <strain evidence="1 2">B4114</strain>
    </source>
</reference>
<dbReference type="EMBL" id="LQYY01000088">
    <property type="protein sequence ID" value="KYD33747.1"/>
    <property type="molecule type" value="Genomic_DNA"/>
</dbReference>
<sequence length="59" mass="6453">MLATNRQKMIGLIGLLIVLLAAMWMSIVCGYTDTSWRQAVAALIDNNGSVTIQPHHKVS</sequence>
<evidence type="ECO:0000313" key="2">
    <source>
        <dbReference type="Proteomes" id="UP000075517"/>
    </source>
</evidence>
<dbReference type="AlphaFoldDB" id="A0A150NAK0"/>
<dbReference type="PATRIC" id="fig|1422.17.peg.298"/>
<organism evidence="1 2">
    <name type="scientific">Geobacillus stearothermophilus</name>
    <name type="common">Bacillus stearothermophilus</name>
    <dbReference type="NCBI Taxonomy" id="1422"/>
    <lineage>
        <taxon>Bacteria</taxon>
        <taxon>Bacillati</taxon>
        <taxon>Bacillota</taxon>
        <taxon>Bacilli</taxon>
        <taxon>Bacillales</taxon>
        <taxon>Anoxybacillaceae</taxon>
        <taxon>Geobacillus</taxon>
    </lineage>
</organism>
<comment type="caution">
    <text evidence="1">The sequence shown here is derived from an EMBL/GenBank/DDBJ whole genome shotgun (WGS) entry which is preliminary data.</text>
</comment>
<dbReference type="RefSeq" id="WP_061580769.1">
    <property type="nucleotide sequence ID" value="NZ_LQYY01000088.1"/>
</dbReference>
<name>A0A150NAK0_GEOSE</name>
<evidence type="ECO:0000313" key="1">
    <source>
        <dbReference type="EMBL" id="KYD33747.1"/>
    </source>
</evidence>
<proteinExistence type="predicted"/>
<gene>
    <name evidence="1" type="ORF">B4114_3095</name>
</gene>
<protein>
    <submittedName>
        <fullName evidence="1">Uncharacterized protein</fullName>
    </submittedName>
</protein>
<dbReference type="Proteomes" id="UP000075517">
    <property type="component" value="Unassembled WGS sequence"/>
</dbReference>